<keyword evidence="1" id="KW-0233">DNA recombination</keyword>
<dbReference type="GO" id="GO:0006310">
    <property type="term" value="P:DNA recombination"/>
    <property type="evidence" value="ECO:0007669"/>
    <property type="project" value="UniProtKB-KW"/>
</dbReference>
<dbReference type="PROSITE" id="PS51898">
    <property type="entry name" value="TYR_RECOMBINASE"/>
    <property type="match status" value="1"/>
</dbReference>
<organism evidence="3 4">
    <name type="scientific">Leptospira neocaledonica</name>
    <dbReference type="NCBI Taxonomy" id="2023192"/>
    <lineage>
        <taxon>Bacteria</taxon>
        <taxon>Pseudomonadati</taxon>
        <taxon>Spirochaetota</taxon>
        <taxon>Spirochaetia</taxon>
        <taxon>Leptospirales</taxon>
        <taxon>Leptospiraceae</taxon>
        <taxon>Leptospira</taxon>
    </lineage>
</organism>
<dbReference type="OrthoDB" id="328577at2"/>
<dbReference type="InterPro" id="IPR013762">
    <property type="entry name" value="Integrase-like_cat_sf"/>
</dbReference>
<gene>
    <name evidence="3" type="ORF">CH365_07540</name>
</gene>
<sequence>MSIKSNVIYLLSLYPKSEQKDPNFSLTENRLSEETLKKLYQAFSEPTTEEEYRNRALFLVMQELGLLAMEIVSLRLSDVSKEHSEQSYICYMGKCGKQKSSALSETSLNAVKEYHEKFKIESDYFFVSRPRKNQKERRNLTTRGLQLIVNSWNVRTLSGKLIHPQSLRNTVGQRLLTGTYP</sequence>
<dbReference type="InterPro" id="IPR011010">
    <property type="entry name" value="DNA_brk_join_enz"/>
</dbReference>
<evidence type="ECO:0000313" key="4">
    <source>
        <dbReference type="Proteomes" id="UP000231843"/>
    </source>
</evidence>
<proteinExistence type="predicted"/>
<feature type="domain" description="Tyr recombinase" evidence="2">
    <location>
        <begin position="26"/>
        <end position="181"/>
    </location>
</feature>
<accession>A0A2M9ZZL7</accession>
<dbReference type="Pfam" id="PF00589">
    <property type="entry name" value="Phage_integrase"/>
    <property type="match status" value="1"/>
</dbReference>
<dbReference type="InterPro" id="IPR002104">
    <property type="entry name" value="Integrase_catalytic"/>
</dbReference>
<dbReference type="GO" id="GO:0003677">
    <property type="term" value="F:DNA binding"/>
    <property type="evidence" value="ECO:0007669"/>
    <property type="project" value="InterPro"/>
</dbReference>
<dbReference type="SUPFAM" id="SSF56349">
    <property type="entry name" value="DNA breaking-rejoining enzymes"/>
    <property type="match status" value="1"/>
</dbReference>
<protein>
    <submittedName>
        <fullName evidence="3">Integrase</fullName>
    </submittedName>
</protein>
<dbReference type="EMBL" id="NPEA01000004">
    <property type="protein sequence ID" value="PJZ77431.1"/>
    <property type="molecule type" value="Genomic_DNA"/>
</dbReference>
<name>A0A2M9ZZL7_9LEPT</name>
<dbReference type="GO" id="GO:0015074">
    <property type="term" value="P:DNA integration"/>
    <property type="evidence" value="ECO:0007669"/>
    <property type="project" value="InterPro"/>
</dbReference>
<dbReference type="RefSeq" id="WP_100767982.1">
    <property type="nucleotide sequence ID" value="NZ_NPEA01000004.1"/>
</dbReference>
<keyword evidence="4" id="KW-1185">Reference proteome</keyword>
<dbReference type="Gene3D" id="1.10.443.10">
    <property type="entry name" value="Intergrase catalytic core"/>
    <property type="match status" value="1"/>
</dbReference>
<evidence type="ECO:0000256" key="1">
    <source>
        <dbReference type="ARBA" id="ARBA00023172"/>
    </source>
</evidence>
<dbReference type="Proteomes" id="UP000231843">
    <property type="component" value="Unassembled WGS sequence"/>
</dbReference>
<reference evidence="3 4" key="1">
    <citation type="submission" date="2017-07" db="EMBL/GenBank/DDBJ databases">
        <title>Leptospira spp. isolated from tropical soils.</title>
        <authorList>
            <person name="Thibeaux R."/>
            <person name="Iraola G."/>
            <person name="Ferres I."/>
            <person name="Bierque E."/>
            <person name="Girault D."/>
            <person name="Soupe-Gilbert M.-E."/>
            <person name="Picardeau M."/>
            <person name="Goarant C."/>
        </authorList>
    </citation>
    <scope>NUCLEOTIDE SEQUENCE [LARGE SCALE GENOMIC DNA]</scope>
    <source>
        <strain evidence="3 4">ES4-C-A1</strain>
    </source>
</reference>
<evidence type="ECO:0000259" key="2">
    <source>
        <dbReference type="PROSITE" id="PS51898"/>
    </source>
</evidence>
<evidence type="ECO:0000313" key="3">
    <source>
        <dbReference type="EMBL" id="PJZ77431.1"/>
    </source>
</evidence>
<dbReference type="AlphaFoldDB" id="A0A2M9ZZL7"/>
<comment type="caution">
    <text evidence="3">The sequence shown here is derived from an EMBL/GenBank/DDBJ whole genome shotgun (WGS) entry which is preliminary data.</text>
</comment>